<dbReference type="EMBL" id="CP034550">
    <property type="protein sequence ID" value="QFZ18831.1"/>
    <property type="molecule type" value="Genomic_DNA"/>
</dbReference>
<name>A0A5Q0GXY8_SACSY</name>
<keyword evidence="2" id="KW-1185">Reference proteome</keyword>
<reference evidence="2" key="1">
    <citation type="journal article" date="2021" name="Curr. Microbiol.">
        <title>Complete genome of nocamycin-producing strain Saccharothrix syringae NRRL B-16468 reveals the biosynthetic potential for secondary metabolites.</title>
        <authorList>
            <person name="Mo X."/>
            <person name="Yang S."/>
        </authorList>
    </citation>
    <scope>NUCLEOTIDE SEQUENCE [LARGE SCALE GENOMIC DNA]</scope>
    <source>
        <strain evidence="2">ATCC 51364 / DSM 43886 / JCM 6844 / KCTC 9398 / NBRC 14523 / NRRL B-16468 / INA 2240</strain>
    </source>
</reference>
<protein>
    <submittedName>
        <fullName evidence="1">Uncharacterized protein</fullName>
    </submittedName>
</protein>
<gene>
    <name evidence="1" type="ORF">EKG83_16485</name>
</gene>
<dbReference type="OrthoDB" id="10000262at2"/>
<dbReference type="AlphaFoldDB" id="A0A5Q0GXY8"/>
<organism evidence="1 2">
    <name type="scientific">Saccharothrix syringae</name>
    <name type="common">Nocardiopsis syringae</name>
    <dbReference type="NCBI Taxonomy" id="103733"/>
    <lineage>
        <taxon>Bacteria</taxon>
        <taxon>Bacillati</taxon>
        <taxon>Actinomycetota</taxon>
        <taxon>Actinomycetes</taxon>
        <taxon>Pseudonocardiales</taxon>
        <taxon>Pseudonocardiaceae</taxon>
        <taxon>Saccharothrix</taxon>
    </lineage>
</organism>
<proteinExistence type="predicted"/>
<evidence type="ECO:0000313" key="1">
    <source>
        <dbReference type="EMBL" id="QFZ18831.1"/>
    </source>
</evidence>
<sequence length="127" mass="13094">MRTAVRAGRFGLLPALLLVLLGVSAVVAPDGGGYALRYQASQQRLPLLGESASAAPSVNDDLHDWLRLSLAARQAPTADVPQTWWAVLGQVVDEHGGPGRPPVGVVGGRGIAAAGWTAWSSRGPPLG</sequence>
<dbReference type="Proteomes" id="UP000325787">
    <property type="component" value="Chromosome"/>
</dbReference>
<dbReference type="KEGG" id="ssyi:EKG83_16485"/>
<dbReference type="RefSeq" id="WP_033430969.1">
    <property type="nucleotide sequence ID" value="NZ_CP034550.1"/>
</dbReference>
<evidence type="ECO:0000313" key="2">
    <source>
        <dbReference type="Proteomes" id="UP000325787"/>
    </source>
</evidence>
<accession>A0A5Q0GXY8</accession>